<reference evidence="1 2" key="1">
    <citation type="submission" date="2022-07" db="EMBL/GenBank/DDBJ databases">
        <authorList>
            <person name="Xamxidin M."/>
            <person name="Wu M."/>
        </authorList>
    </citation>
    <scope>NUCLEOTIDE SEQUENCE [LARGE SCALE GENOMIC DNA]</scope>
    <source>
        <strain evidence="1 2">NBRC 111650</strain>
    </source>
</reference>
<dbReference type="RefSeq" id="WP_256764487.1">
    <property type="nucleotide sequence ID" value="NZ_JANIGO010000003.1"/>
</dbReference>
<organism evidence="1 2">
    <name type="scientific">Limnobacter humi</name>
    <dbReference type="NCBI Taxonomy" id="1778671"/>
    <lineage>
        <taxon>Bacteria</taxon>
        <taxon>Pseudomonadati</taxon>
        <taxon>Pseudomonadota</taxon>
        <taxon>Betaproteobacteria</taxon>
        <taxon>Burkholderiales</taxon>
        <taxon>Burkholderiaceae</taxon>
        <taxon>Limnobacter</taxon>
    </lineage>
</organism>
<accession>A0ABT1WGM7</accession>
<gene>
    <name evidence="1" type="ORF">NQT62_09535</name>
</gene>
<keyword evidence="2" id="KW-1185">Reference proteome</keyword>
<comment type="caution">
    <text evidence="1">The sequence shown here is derived from an EMBL/GenBank/DDBJ whole genome shotgun (WGS) entry which is preliminary data.</text>
</comment>
<evidence type="ECO:0000313" key="1">
    <source>
        <dbReference type="EMBL" id="MCQ8896672.1"/>
    </source>
</evidence>
<protein>
    <submittedName>
        <fullName evidence="1">Uncharacterized protein</fullName>
    </submittedName>
</protein>
<dbReference type="EMBL" id="JANIGO010000003">
    <property type="protein sequence ID" value="MCQ8896672.1"/>
    <property type="molecule type" value="Genomic_DNA"/>
</dbReference>
<proteinExistence type="predicted"/>
<sequence length="136" mass="15218">MPDALARAGFSQLLVQVARVVGKPLHIEQPAVDLDDARLSLALVETEGMPASVVFIFTLTMFRIVDAATLAHLLSLNRDMLAQCALPACFCLDETGHHVQFQQRMLLNDVPLWALERYVHDTLERLRNLFVVVVKP</sequence>
<dbReference type="Proteomes" id="UP001204142">
    <property type="component" value="Unassembled WGS sequence"/>
</dbReference>
<evidence type="ECO:0000313" key="2">
    <source>
        <dbReference type="Proteomes" id="UP001204142"/>
    </source>
</evidence>
<name>A0ABT1WGM7_9BURK</name>